<comment type="similarity">
    <text evidence="2">Belongs to the binding-protein-dependent transport system permease family. FecCD subfamily.</text>
</comment>
<comment type="caution">
    <text evidence="10">The sequence shown here is derived from an EMBL/GenBank/DDBJ whole genome shotgun (WGS) entry which is preliminary data.</text>
</comment>
<protein>
    <submittedName>
        <fullName evidence="10">Iron complex transport system permease protein</fullName>
    </submittedName>
</protein>
<dbReference type="InterPro" id="IPR037294">
    <property type="entry name" value="ABC_BtuC-like"/>
</dbReference>
<evidence type="ECO:0000256" key="2">
    <source>
        <dbReference type="ARBA" id="ARBA00007935"/>
    </source>
</evidence>
<evidence type="ECO:0000256" key="4">
    <source>
        <dbReference type="ARBA" id="ARBA00022475"/>
    </source>
</evidence>
<dbReference type="SUPFAM" id="SSF81345">
    <property type="entry name" value="ABC transporter involved in vitamin B12 uptake, BtuC"/>
    <property type="match status" value="1"/>
</dbReference>
<dbReference type="GO" id="GO:0005886">
    <property type="term" value="C:plasma membrane"/>
    <property type="evidence" value="ECO:0007669"/>
    <property type="project" value="UniProtKB-SubCell"/>
</dbReference>
<dbReference type="Pfam" id="PF01032">
    <property type="entry name" value="FecCD"/>
    <property type="match status" value="1"/>
</dbReference>
<feature type="transmembrane region" description="Helical" evidence="9">
    <location>
        <begin position="103"/>
        <end position="122"/>
    </location>
</feature>
<organism evidence="10 11">
    <name type="scientific">Nesterenkonia sandarakina</name>
    <dbReference type="NCBI Taxonomy" id="272918"/>
    <lineage>
        <taxon>Bacteria</taxon>
        <taxon>Bacillati</taxon>
        <taxon>Actinomycetota</taxon>
        <taxon>Actinomycetes</taxon>
        <taxon>Micrococcales</taxon>
        <taxon>Micrococcaceae</taxon>
        <taxon>Nesterenkonia</taxon>
    </lineage>
</organism>
<feature type="transmembrane region" description="Helical" evidence="9">
    <location>
        <begin position="58"/>
        <end position="83"/>
    </location>
</feature>
<evidence type="ECO:0000256" key="8">
    <source>
        <dbReference type="SAM" id="MobiDB-lite"/>
    </source>
</evidence>
<dbReference type="InterPro" id="IPR000522">
    <property type="entry name" value="ABC_transptr_permease_BtuC"/>
</dbReference>
<dbReference type="GO" id="GO:0033214">
    <property type="term" value="P:siderophore-iron import into cell"/>
    <property type="evidence" value="ECO:0007669"/>
    <property type="project" value="TreeGrafter"/>
</dbReference>
<dbReference type="PANTHER" id="PTHR30472">
    <property type="entry name" value="FERRIC ENTEROBACTIN TRANSPORT SYSTEM PERMEASE PROTEIN"/>
    <property type="match status" value="1"/>
</dbReference>
<proteinExistence type="inferred from homology"/>
<evidence type="ECO:0000256" key="1">
    <source>
        <dbReference type="ARBA" id="ARBA00004651"/>
    </source>
</evidence>
<keyword evidence="7 9" id="KW-0472">Membrane</keyword>
<keyword evidence="4" id="KW-1003">Cell membrane</keyword>
<evidence type="ECO:0000256" key="5">
    <source>
        <dbReference type="ARBA" id="ARBA00022692"/>
    </source>
</evidence>
<sequence length="373" mass="39531">MPDTPPAALSRDGRVSPESPPDTGPESPPAPPAGTASAPAARSTPRSPDARATRRQRLFTPALVVGILITLGLLLLSLTTGQYDVFADDGFWMFGITRVPRTIALVLAGASMAMCGLIMQLLTQNRFVEPTTTGTTEWAGLGLILVLWLFPGASMLARMGGAVTMAFIGTVIFFLFLQRVTLRSSLIVPIIGIMLGAVVSSFTTYIALMTDHLQTLGIWFAGSFTRVVEGRYELMFLVLVVTILVFITADQFTVAGLGKDMATNVGLNYTAVLFLGTAMVAVATGVTATVVGTLPFLGLVVPNIISLFRGDDLRSNLPWVALLGIAIVTACDLIGRTIRAPFEIPVGLVLGLVGAVVFIGLLLRQRRKGGLLT</sequence>
<feature type="transmembrane region" description="Helical" evidence="9">
    <location>
        <begin position="134"/>
        <end position="150"/>
    </location>
</feature>
<feature type="compositionally biased region" description="Low complexity" evidence="8">
    <location>
        <begin position="33"/>
        <end position="47"/>
    </location>
</feature>
<dbReference type="EMBL" id="PVTY01000002">
    <property type="protein sequence ID" value="PRZ18472.1"/>
    <property type="molecule type" value="Genomic_DNA"/>
</dbReference>
<comment type="subcellular location">
    <subcellularLocation>
        <location evidence="1">Cell membrane</location>
        <topology evidence="1">Multi-pass membrane protein</topology>
    </subcellularLocation>
</comment>
<dbReference type="Proteomes" id="UP000238217">
    <property type="component" value="Unassembled WGS sequence"/>
</dbReference>
<dbReference type="AlphaFoldDB" id="A0A2T0YSJ8"/>
<dbReference type="PANTHER" id="PTHR30472:SF27">
    <property type="entry name" value="PETROBACTIN IMPORT SYSTEM PERMEASE PROTEIN YCLN"/>
    <property type="match status" value="1"/>
</dbReference>
<dbReference type="OrthoDB" id="9811975at2"/>
<keyword evidence="3" id="KW-0813">Transport</keyword>
<reference evidence="10 11" key="1">
    <citation type="submission" date="2018-03" db="EMBL/GenBank/DDBJ databases">
        <title>Comparative analysis of microorganisms from saline springs in Andes Mountain Range, Colombia.</title>
        <authorList>
            <person name="Rubin E."/>
        </authorList>
    </citation>
    <scope>NUCLEOTIDE SEQUENCE [LARGE SCALE GENOMIC DNA]</scope>
    <source>
        <strain evidence="10 11">CG 35</strain>
    </source>
</reference>
<evidence type="ECO:0000313" key="10">
    <source>
        <dbReference type="EMBL" id="PRZ18472.1"/>
    </source>
</evidence>
<dbReference type="CDD" id="cd06550">
    <property type="entry name" value="TM_ABC_iron-siderophores_like"/>
    <property type="match status" value="1"/>
</dbReference>
<evidence type="ECO:0000313" key="11">
    <source>
        <dbReference type="Proteomes" id="UP000238217"/>
    </source>
</evidence>
<accession>A0A2T0YSJ8</accession>
<evidence type="ECO:0000256" key="7">
    <source>
        <dbReference type="ARBA" id="ARBA00023136"/>
    </source>
</evidence>
<name>A0A2T0YSJ8_9MICC</name>
<keyword evidence="6 9" id="KW-1133">Transmembrane helix</keyword>
<dbReference type="RefSeq" id="WP_106121832.1">
    <property type="nucleotide sequence ID" value="NZ_PVTY01000002.1"/>
</dbReference>
<evidence type="ECO:0000256" key="3">
    <source>
        <dbReference type="ARBA" id="ARBA00022448"/>
    </source>
</evidence>
<feature type="compositionally biased region" description="Pro residues" evidence="8">
    <location>
        <begin position="18"/>
        <end position="32"/>
    </location>
</feature>
<feature type="transmembrane region" description="Helical" evidence="9">
    <location>
        <begin position="186"/>
        <end position="208"/>
    </location>
</feature>
<feature type="transmembrane region" description="Helical" evidence="9">
    <location>
        <begin position="266"/>
        <end position="284"/>
    </location>
</feature>
<dbReference type="GO" id="GO:0022857">
    <property type="term" value="F:transmembrane transporter activity"/>
    <property type="evidence" value="ECO:0007669"/>
    <property type="project" value="InterPro"/>
</dbReference>
<keyword evidence="11" id="KW-1185">Reference proteome</keyword>
<feature type="region of interest" description="Disordered" evidence="8">
    <location>
        <begin position="1"/>
        <end position="53"/>
    </location>
</feature>
<feature type="transmembrane region" description="Helical" evidence="9">
    <location>
        <begin position="344"/>
        <end position="363"/>
    </location>
</feature>
<gene>
    <name evidence="10" type="ORF">BCL67_102135</name>
</gene>
<dbReference type="Gene3D" id="1.10.3470.10">
    <property type="entry name" value="ABC transporter involved in vitamin B12 uptake, BtuC"/>
    <property type="match status" value="1"/>
</dbReference>
<evidence type="ECO:0000256" key="9">
    <source>
        <dbReference type="SAM" id="Phobius"/>
    </source>
</evidence>
<keyword evidence="5 9" id="KW-0812">Transmembrane</keyword>
<feature type="transmembrane region" description="Helical" evidence="9">
    <location>
        <begin position="156"/>
        <end position="177"/>
    </location>
</feature>
<feature type="transmembrane region" description="Helical" evidence="9">
    <location>
        <begin position="320"/>
        <end position="338"/>
    </location>
</feature>
<feature type="transmembrane region" description="Helical" evidence="9">
    <location>
        <begin position="234"/>
        <end position="254"/>
    </location>
</feature>
<feature type="transmembrane region" description="Helical" evidence="9">
    <location>
        <begin position="290"/>
        <end position="308"/>
    </location>
</feature>
<evidence type="ECO:0000256" key="6">
    <source>
        <dbReference type="ARBA" id="ARBA00022989"/>
    </source>
</evidence>